<evidence type="ECO:0000313" key="1">
    <source>
        <dbReference type="EMBL" id="PDO10461.1"/>
    </source>
</evidence>
<dbReference type="AlphaFoldDB" id="A0A2A6E0A2"/>
<proteinExistence type="predicted"/>
<evidence type="ECO:0000313" key="2">
    <source>
        <dbReference type="Proteomes" id="UP000243688"/>
    </source>
</evidence>
<protein>
    <recommendedName>
        <fullName evidence="3">DUF4340 domain-containing protein</fullName>
    </recommendedName>
</protein>
<reference evidence="1 2" key="1">
    <citation type="submission" date="2016-12" db="EMBL/GenBank/DDBJ databases">
        <title>Candidatus Reconcilibacillus cellulovorans genome.</title>
        <authorList>
            <person name="Kolinko S."/>
            <person name="Wu Y.-W."/>
            <person name="Tachea F."/>
            <person name="Denzel E."/>
            <person name="Hiras J."/>
            <person name="Baecker N."/>
            <person name="Chan L.J."/>
            <person name="Eichorst S.A."/>
            <person name="Frey D."/>
            <person name="Adams P.D."/>
            <person name="Pray T."/>
            <person name="Tanjore D."/>
            <person name="Petzold C.J."/>
            <person name="Gladden J.M."/>
            <person name="Simmons B.A."/>
            <person name="Singer S.W."/>
        </authorList>
    </citation>
    <scope>NUCLEOTIDE SEQUENCE [LARGE SCALE GENOMIC DNA]</scope>
    <source>
        <strain evidence="1">JTherm</strain>
    </source>
</reference>
<accession>A0A2A6E0A2</accession>
<gene>
    <name evidence="1" type="ORF">BLM47_06930</name>
</gene>
<organism evidence="1 2">
    <name type="scientific">Candidatus Reconcilbacillus cellulovorans</name>
    <dbReference type="NCBI Taxonomy" id="1906605"/>
    <lineage>
        <taxon>Bacteria</taxon>
        <taxon>Bacillati</taxon>
        <taxon>Bacillota</taxon>
        <taxon>Bacilli</taxon>
        <taxon>Bacillales</taxon>
        <taxon>Paenibacillaceae</taxon>
        <taxon>Candidatus Reconcilbacillus</taxon>
    </lineage>
</organism>
<evidence type="ECO:0008006" key="3">
    <source>
        <dbReference type="Google" id="ProtNLM"/>
    </source>
</evidence>
<sequence length="459" mass="51474">MILRPAVRETVWDEADPTLLALFHPQVWVRAAAVRPFDPASERSTTDPDVLSGCVTQTFRFRGEIAAVPSPDFPPAEYALTDRHGRTYRLRLAGRNAVELPDFADRRFQVAFGADQLSVALLERPPVMPEESVLVKTMDAGLVVVDDRGTRERSALCDPRTIRRAATVFWQAKREETPASSIGANPRVVAKFYRYGEETTLSLYPEGARLETGGDVRTFRMNAADVEAVRSALKARTPVTVSEPWEAEPFAKAAWTRLEIRRGDERRILENAEWIRIPAVYEEVAFAENAGGPLEPFEYVLTDQKGSTFRIRVLAENIVEFPDALPGKSFQTDPVVSAYGYAFLSKPAFLPEASWESVATGNALAKVESGPPPAVDKPLWLTARNRAVAYAFFAGRPKPVAPPEQPGDESESITFYRFGEQVRLRLYEEYVRVEFGKTELWFRMDRENIRNIHMAYAAG</sequence>
<dbReference type="Proteomes" id="UP000243688">
    <property type="component" value="Unassembled WGS sequence"/>
</dbReference>
<comment type="caution">
    <text evidence="1">The sequence shown here is derived from an EMBL/GenBank/DDBJ whole genome shotgun (WGS) entry which is preliminary data.</text>
</comment>
<dbReference type="EMBL" id="MOXJ01000014">
    <property type="protein sequence ID" value="PDO10461.1"/>
    <property type="molecule type" value="Genomic_DNA"/>
</dbReference>
<name>A0A2A6E0A2_9BACL</name>